<dbReference type="Gene3D" id="1.10.1740.70">
    <property type="entry name" value="ChaB"/>
    <property type="match status" value="1"/>
</dbReference>
<accession>A0ABV0J2Z3</accession>
<name>A0ABV0J2Z3_9CYAN</name>
<dbReference type="Proteomes" id="UP001464891">
    <property type="component" value="Unassembled WGS sequence"/>
</dbReference>
<reference evidence="2 3" key="1">
    <citation type="submission" date="2022-04" db="EMBL/GenBank/DDBJ databases">
        <title>Positive selection, recombination, and allopatry shape intraspecific diversity of widespread and dominant cyanobacteria.</title>
        <authorList>
            <person name="Wei J."/>
            <person name="Shu W."/>
            <person name="Hu C."/>
        </authorList>
    </citation>
    <scope>NUCLEOTIDE SEQUENCE [LARGE SCALE GENOMIC DNA]</scope>
    <source>
        <strain evidence="2 3">GB2-A4</strain>
    </source>
</reference>
<dbReference type="SUPFAM" id="SSF140376">
    <property type="entry name" value="ChaB-like"/>
    <property type="match status" value="1"/>
</dbReference>
<dbReference type="Pfam" id="PF06150">
    <property type="entry name" value="ChaB"/>
    <property type="match status" value="1"/>
</dbReference>
<evidence type="ECO:0000313" key="2">
    <source>
        <dbReference type="EMBL" id="MEP0816136.1"/>
    </source>
</evidence>
<feature type="compositionally biased region" description="Low complexity" evidence="1">
    <location>
        <begin position="10"/>
        <end position="25"/>
    </location>
</feature>
<dbReference type="EMBL" id="JAMPKM010000001">
    <property type="protein sequence ID" value="MEP0816136.1"/>
    <property type="molecule type" value="Genomic_DNA"/>
</dbReference>
<organism evidence="2 3">
    <name type="scientific">Trichocoleus desertorum GB2-A4</name>
    <dbReference type="NCBI Taxonomy" id="2933944"/>
    <lineage>
        <taxon>Bacteria</taxon>
        <taxon>Bacillati</taxon>
        <taxon>Cyanobacteriota</taxon>
        <taxon>Cyanophyceae</taxon>
        <taxon>Leptolyngbyales</taxon>
        <taxon>Trichocoleusaceae</taxon>
        <taxon>Trichocoleus</taxon>
    </lineage>
</organism>
<evidence type="ECO:0000313" key="3">
    <source>
        <dbReference type="Proteomes" id="UP001464891"/>
    </source>
</evidence>
<gene>
    <name evidence="2" type="ORF">NC998_03385</name>
</gene>
<feature type="compositionally biased region" description="Basic and acidic residues" evidence="1">
    <location>
        <begin position="70"/>
        <end position="81"/>
    </location>
</feature>
<feature type="region of interest" description="Disordered" evidence="1">
    <location>
        <begin position="1"/>
        <end position="25"/>
    </location>
</feature>
<evidence type="ECO:0000256" key="1">
    <source>
        <dbReference type="SAM" id="MobiDB-lite"/>
    </source>
</evidence>
<dbReference type="RefSeq" id="WP_242016740.1">
    <property type="nucleotide sequence ID" value="NZ_JAMPKM010000001.1"/>
</dbReference>
<feature type="region of interest" description="Disordered" evidence="1">
    <location>
        <begin position="66"/>
        <end position="89"/>
    </location>
</feature>
<proteinExistence type="predicted"/>
<sequence>MKTELIKQMAPEQQQEQNLPQEAQQLPESAQKIFQAAMRSAQSDGLSQEGAMNVAWTTVKHDYIQGSDGKWQRKPEDEHRYKSTVVSGN</sequence>
<comment type="caution">
    <text evidence="2">The sequence shown here is derived from an EMBL/GenBank/DDBJ whole genome shotgun (WGS) entry which is preliminary data.</text>
</comment>
<keyword evidence="3" id="KW-1185">Reference proteome</keyword>
<dbReference type="InterPro" id="IPR009317">
    <property type="entry name" value="ChaB"/>
</dbReference>
<protein>
    <submittedName>
        <fullName evidence="2">ChaB family protein</fullName>
    </submittedName>
</protein>
<dbReference type="InterPro" id="IPR037205">
    <property type="entry name" value="ChaB_sf"/>
</dbReference>